<keyword evidence="2" id="KW-1185">Reference proteome</keyword>
<dbReference type="AlphaFoldDB" id="A0A397SY30"/>
<protein>
    <submittedName>
        <fullName evidence="1">Uncharacterized protein</fullName>
    </submittedName>
</protein>
<sequence>TYLVINLPSIYTYPINLPIQLLTYLPICKNVEHYLPANLPINLPAYISIYLPNY</sequence>
<gene>
    <name evidence="1" type="ORF">C1645_693912</name>
</gene>
<accession>A0A397SY30</accession>
<name>A0A397SY30_9GLOM</name>
<organism evidence="1 2">
    <name type="scientific">Glomus cerebriforme</name>
    <dbReference type="NCBI Taxonomy" id="658196"/>
    <lineage>
        <taxon>Eukaryota</taxon>
        <taxon>Fungi</taxon>
        <taxon>Fungi incertae sedis</taxon>
        <taxon>Mucoromycota</taxon>
        <taxon>Glomeromycotina</taxon>
        <taxon>Glomeromycetes</taxon>
        <taxon>Glomerales</taxon>
        <taxon>Glomeraceae</taxon>
        <taxon>Glomus</taxon>
    </lineage>
</organism>
<evidence type="ECO:0000313" key="1">
    <source>
        <dbReference type="EMBL" id="RIA89929.1"/>
    </source>
</evidence>
<reference evidence="1 2" key="1">
    <citation type="submission" date="2018-06" db="EMBL/GenBank/DDBJ databases">
        <title>Comparative genomics reveals the genomic features of Rhizophagus irregularis, R. cerebriforme, R. diaphanum and Gigaspora rosea, and their symbiotic lifestyle signature.</title>
        <authorList>
            <person name="Morin E."/>
            <person name="San Clemente H."/>
            <person name="Chen E.C.H."/>
            <person name="De La Providencia I."/>
            <person name="Hainaut M."/>
            <person name="Kuo A."/>
            <person name="Kohler A."/>
            <person name="Murat C."/>
            <person name="Tang N."/>
            <person name="Roy S."/>
            <person name="Loubradou J."/>
            <person name="Henrissat B."/>
            <person name="Grigoriev I.V."/>
            <person name="Corradi N."/>
            <person name="Roux C."/>
            <person name="Martin F.M."/>
        </authorList>
    </citation>
    <scope>NUCLEOTIDE SEQUENCE [LARGE SCALE GENOMIC DNA]</scope>
    <source>
        <strain evidence="1 2">DAOM 227022</strain>
    </source>
</reference>
<dbReference type="EMBL" id="QKYT01000200">
    <property type="protein sequence ID" value="RIA89929.1"/>
    <property type="molecule type" value="Genomic_DNA"/>
</dbReference>
<proteinExistence type="predicted"/>
<feature type="non-terminal residue" evidence="1">
    <location>
        <position position="1"/>
    </location>
</feature>
<dbReference type="Proteomes" id="UP000265703">
    <property type="component" value="Unassembled WGS sequence"/>
</dbReference>
<comment type="caution">
    <text evidence="1">The sequence shown here is derived from an EMBL/GenBank/DDBJ whole genome shotgun (WGS) entry which is preliminary data.</text>
</comment>
<evidence type="ECO:0000313" key="2">
    <source>
        <dbReference type="Proteomes" id="UP000265703"/>
    </source>
</evidence>